<name>G3IUV6_METTV</name>
<sequence>MQECRSAGVQASPAKVGEACTRVADCLVFTQRAHRYAQVYARHLRSVAGRGLQPRPKRLTDEDMAVVIENGRDGGATPVPLWGIFPFTLRQAQGERKNP</sequence>
<organism evidence="1 2">
    <name type="scientific">Methylobacter tundripaludum (strain ATCC BAA-1195 / DSM 17260 / SV96)</name>
    <dbReference type="NCBI Taxonomy" id="697282"/>
    <lineage>
        <taxon>Bacteria</taxon>
        <taxon>Pseudomonadati</taxon>
        <taxon>Pseudomonadota</taxon>
        <taxon>Gammaproteobacteria</taxon>
        <taxon>Methylococcales</taxon>
        <taxon>Methylococcaceae</taxon>
        <taxon>Methylobacter</taxon>
    </lineage>
</organism>
<keyword evidence="2" id="KW-1185">Reference proteome</keyword>
<dbReference type="Proteomes" id="UP000004664">
    <property type="component" value="Unassembled WGS sequence"/>
</dbReference>
<proteinExistence type="predicted"/>
<accession>G3IUV6</accession>
<dbReference type="EMBL" id="JH109152">
    <property type="protein sequence ID" value="EGW21641.1"/>
    <property type="molecule type" value="Genomic_DNA"/>
</dbReference>
<dbReference type="HOGENOM" id="CLU_2317093_0_0_6"/>
<evidence type="ECO:0000313" key="1">
    <source>
        <dbReference type="EMBL" id="EGW21641.1"/>
    </source>
</evidence>
<gene>
    <name evidence="1" type="ORF">Mettu_0410</name>
</gene>
<reference evidence="1 2" key="1">
    <citation type="submission" date="2011-06" db="EMBL/GenBank/DDBJ databases">
        <title>Genomic sequence of Methylobacter tundripaludum SV96.</title>
        <authorList>
            <consortium name="US DOE Joint Genome Institute"/>
            <person name="Lucas S."/>
            <person name="Han J."/>
            <person name="Lapidus A."/>
            <person name="Cheng J.-F."/>
            <person name="Goodwin L."/>
            <person name="Pitluck S."/>
            <person name="Held B."/>
            <person name="Detter J.C."/>
            <person name="Han C."/>
            <person name="Tapia R."/>
            <person name="Land M."/>
            <person name="Hauser L."/>
            <person name="Kyrpides N."/>
            <person name="Ivanova N."/>
            <person name="Ovchinnikova G."/>
            <person name="Pagani I."/>
            <person name="Klotz M.G."/>
            <person name="Dispirito A.A."/>
            <person name="Murrell J.C."/>
            <person name="Dunfield P."/>
            <person name="Kalyuzhnaya M.G."/>
            <person name="Svenning M."/>
            <person name="Trotsenko Y.A."/>
            <person name="Stein L.Y."/>
            <person name="Woyke T."/>
        </authorList>
    </citation>
    <scope>NUCLEOTIDE SEQUENCE [LARGE SCALE GENOMIC DNA]</scope>
    <source>
        <strain evidence="2">ATCC BAA-1195 / DSM 17260 / SV96</strain>
    </source>
</reference>
<evidence type="ECO:0000313" key="2">
    <source>
        <dbReference type="Proteomes" id="UP000004664"/>
    </source>
</evidence>
<protein>
    <submittedName>
        <fullName evidence="1">Uncharacterized protein</fullName>
    </submittedName>
</protein>
<dbReference type="AlphaFoldDB" id="G3IUV6"/>
<dbReference type="STRING" id="697282.Mettu_0410"/>